<feature type="non-terminal residue" evidence="1">
    <location>
        <position position="193"/>
    </location>
</feature>
<proteinExistence type="predicted"/>
<dbReference type="EMBL" id="UINC01178691">
    <property type="protein sequence ID" value="SVD86995.1"/>
    <property type="molecule type" value="Genomic_DNA"/>
</dbReference>
<organism evidence="1">
    <name type="scientific">marine metagenome</name>
    <dbReference type="NCBI Taxonomy" id="408172"/>
    <lineage>
        <taxon>unclassified sequences</taxon>
        <taxon>metagenomes</taxon>
        <taxon>ecological metagenomes</taxon>
    </lineage>
</organism>
<accession>A0A382YVW8</accession>
<name>A0A382YVW8_9ZZZZ</name>
<sequence>MPDVDTYRTTYKVGKDETIGGKTVAGYVSTCDHCFSCEDEATGIDKLNTWIDGKTKIKFYPHITDVAGGALPYQFQARSTYFVGDDGSETQSVFVDEDGNFNYSTNNPDWEDGGGFYFKKRTPQFFFSQHPDSSGKKICNYLVEVDWEASLDNQILNWFRGGPDRMAFLVVNRHTDRQASNDASFPTSNGPQT</sequence>
<dbReference type="AlphaFoldDB" id="A0A382YVW8"/>
<protein>
    <submittedName>
        <fullName evidence="1">Uncharacterized protein</fullName>
    </submittedName>
</protein>
<reference evidence="1" key="1">
    <citation type="submission" date="2018-05" db="EMBL/GenBank/DDBJ databases">
        <authorList>
            <person name="Lanie J.A."/>
            <person name="Ng W.-L."/>
            <person name="Kazmierczak K.M."/>
            <person name="Andrzejewski T.M."/>
            <person name="Davidsen T.M."/>
            <person name="Wayne K.J."/>
            <person name="Tettelin H."/>
            <person name="Glass J.I."/>
            <person name="Rusch D."/>
            <person name="Podicherti R."/>
            <person name="Tsui H.-C.T."/>
            <person name="Winkler M.E."/>
        </authorList>
    </citation>
    <scope>NUCLEOTIDE SEQUENCE</scope>
</reference>
<evidence type="ECO:0000313" key="1">
    <source>
        <dbReference type="EMBL" id="SVD86995.1"/>
    </source>
</evidence>
<gene>
    <name evidence="1" type="ORF">METZ01_LOCUS439849</name>
</gene>